<accession>A0AA41WF11</accession>
<dbReference type="EMBL" id="JAMYBS010000004">
    <property type="protein sequence ID" value="MCO7544117.1"/>
    <property type="molecule type" value="Genomic_DNA"/>
</dbReference>
<evidence type="ECO:0000313" key="4">
    <source>
        <dbReference type="Proteomes" id="UP001165292"/>
    </source>
</evidence>
<reference evidence="2 3" key="1">
    <citation type="submission" date="2018-10" db="EMBL/GenBank/DDBJ databases">
        <title>Pseudomonas sp. GL14 genome.</title>
        <authorList>
            <person name="Peng J."/>
            <person name="Liu Z.-P."/>
        </authorList>
    </citation>
    <scope>NUCLEOTIDE SEQUENCE [LARGE SCALE GENOMIC DNA]</scope>
    <source>
        <strain evidence="2 3">GL14</strain>
    </source>
</reference>
<dbReference type="EMBL" id="RFFL01000015">
    <property type="protein sequence ID" value="RMH98519.1"/>
    <property type="molecule type" value="Genomic_DNA"/>
</dbReference>
<dbReference type="Proteomes" id="UP001165292">
    <property type="component" value="Unassembled WGS sequence"/>
</dbReference>
<keyword evidence="3" id="KW-1185">Reference proteome</keyword>
<evidence type="ECO:0000313" key="3">
    <source>
        <dbReference type="Proteomes" id="UP000269134"/>
    </source>
</evidence>
<name>A0AA41WF11_9GAMM</name>
<dbReference type="AlphaFoldDB" id="A0AA41WF11"/>
<sequence length="94" mass="10064">MKGAEAYVNDQWHSSGLARLPEGPQEHCVTLTFVIPRDAQTTGLLNHVSEVARQHLEKAYPGRNVTSRPVVGSVVGDGTGDGINLKFQIAPASN</sequence>
<organism evidence="1 4">
    <name type="scientific">Stutzerimonas nitrititolerans</name>
    <dbReference type="NCBI Taxonomy" id="2482751"/>
    <lineage>
        <taxon>Bacteria</taxon>
        <taxon>Pseudomonadati</taxon>
        <taxon>Pseudomonadota</taxon>
        <taxon>Gammaproteobacteria</taxon>
        <taxon>Pseudomonadales</taxon>
        <taxon>Pseudomonadaceae</taxon>
        <taxon>Stutzerimonas</taxon>
    </lineage>
</organism>
<protein>
    <submittedName>
        <fullName evidence="1">Uncharacterized protein</fullName>
    </submittedName>
</protein>
<proteinExistence type="predicted"/>
<reference evidence="1" key="2">
    <citation type="submission" date="2022-06" db="EMBL/GenBank/DDBJ databases">
        <title>Detection of beta-lactamases in bacteria of animal origin.</title>
        <authorList>
            <person name="Mlynarcik P."/>
            <person name="Zdarska V."/>
            <person name="Chudobova H."/>
            <person name="Prochazkova P."/>
            <person name="Hricova K."/>
            <person name="Mezerova K."/>
            <person name="Bardon J."/>
            <person name="Dolejska M."/>
            <person name="Sukkar I."/>
            <person name="Kolar M."/>
        </authorList>
    </citation>
    <scope>NUCLEOTIDE SEQUENCE</scope>
    <source>
        <strain evidence="1">S 300-3</strain>
    </source>
</reference>
<evidence type="ECO:0000313" key="2">
    <source>
        <dbReference type="EMBL" id="RMH98519.1"/>
    </source>
</evidence>
<gene>
    <name evidence="2" type="ORF">EA795_17325</name>
    <name evidence="1" type="ORF">NJF43_05020</name>
</gene>
<comment type="caution">
    <text evidence="1">The sequence shown here is derived from an EMBL/GenBank/DDBJ whole genome shotgun (WGS) entry which is preliminary data.</text>
</comment>
<dbReference type="GeneID" id="84610800"/>
<evidence type="ECO:0000313" key="1">
    <source>
        <dbReference type="EMBL" id="MCO7544117.1"/>
    </source>
</evidence>
<dbReference type="RefSeq" id="WP_014852682.1">
    <property type="nucleotide sequence ID" value="NZ_DALYPK010000005.1"/>
</dbReference>
<dbReference type="Proteomes" id="UP000269134">
    <property type="component" value="Unassembled WGS sequence"/>
</dbReference>